<proteinExistence type="inferred from homology"/>
<dbReference type="eggNOG" id="COG0834">
    <property type="taxonomic scope" value="Bacteria"/>
</dbReference>
<dbReference type="RefSeq" id="WP_025904002.1">
    <property type="nucleotide sequence ID" value="NZ_ATMJ01000029.1"/>
</dbReference>
<dbReference type="SUPFAM" id="SSF53850">
    <property type="entry name" value="Periplasmic binding protein-like II"/>
    <property type="match status" value="1"/>
</dbReference>
<protein>
    <submittedName>
        <fullName evidence="5">Periplasmic binding protein</fullName>
    </submittedName>
</protein>
<feature type="chain" id="PRO_5001793594" evidence="3">
    <location>
        <begin position="24"/>
        <end position="313"/>
    </location>
</feature>
<dbReference type="AlphaFoldDB" id="A0A085JPS0"/>
<comment type="caution">
    <text evidence="5">The sequence shown here is derived from an EMBL/GenBank/DDBJ whole genome shotgun (WGS) entry which is preliminary data.</text>
</comment>
<dbReference type="CDD" id="cd01004">
    <property type="entry name" value="PBP2_MidA_like"/>
    <property type="match status" value="1"/>
</dbReference>
<dbReference type="Pfam" id="PF00497">
    <property type="entry name" value="SBP_bac_3"/>
    <property type="match status" value="1"/>
</dbReference>
<name>A0A085JPS0_9GAMM</name>
<dbReference type="InterPro" id="IPR001638">
    <property type="entry name" value="Solute-binding_3/MltF_N"/>
</dbReference>
<reference evidence="5 6" key="1">
    <citation type="submission" date="2014-05" db="EMBL/GenBank/DDBJ databases">
        <title>ATOL: Assembling a taxonomically balanced genome-scale reconstruction of the evolutionary history of the Enterobacteriaceae.</title>
        <authorList>
            <person name="Plunkett G.III."/>
            <person name="Neeno-Eckwall E.C."/>
            <person name="Glasner J.D."/>
            <person name="Perna N.T."/>
        </authorList>
    </citation>
    <scope>NUCLEOTIDE SEQUENCE [LARGE SCALE GENOMIC DNA]</scope>
    <source>
        <strain evidence="5 6">ATCC 33301</strain>
    </source>
</reference>
<evidence type="ECO:0000256" key="1">
    <source>
        <dbReference type="ARBA" id="ARBA00010333"/>
    </source>
</evidence>
<evidence type="ECO:0000259" key="4">
    <source>
        <dbReference type="SMART" id="SM00062"/>
    </source>
</evidence>
<feature type="domain" description="Solute-binding protein family 3/N-terminal" evidence="4">
    <location>
        <begin position="65"/>
        <end position="298"/>
    </location>
</feature>
<dbReference type="Proteomes" id="UP000028602">
    <property type="component" value="Unassembled WGS sequence"/>
</dbReference>
<dbReference type="SMART" id="SM00062">
    <property type="entry name" value="PBPb"/>
    <property type="match status" value="1"/>
</dbReference>
<feature type="signal peptide" evidence="3">
    <location>
        <begin position="1"/>
        <end position="23"/>
    </location>
</feature>
<accession>A0A085JPS0</accession>
<evidence type="ECO:0000313" key="5">
    <source>
        <dbReference type="EMBL" id="KFD22466.1"/>
    </source>
</evidence>
<sequence>MISGVALRTLAFAGTLAVFTASAAEVTINNTAINLAKNAQPVDTPKNPAAIAQIPKDFHFIHPGEFTVAVDGATSPPLTVVADDNKTLIGSEPDIARLIADSLGLKLRIVPTSWDDWPLGVSSGKYDAAISNITVTRERKKKFDFVTYRKDLLAFYVKKSSKIKAINRPADIAGLKIIVGSGTNQEAILLAWDKENRSHGLAPFTPVYTQDGASETLDLQSGRADAYFGPHVLGAWKAANGGHLRFAGAVDGGWPKAAHIAVTLKKGSGLTRAIQTAINGTIANGDYQKVLDRWGEGLEGIPAAEINPPGLGD</sequence>
<dbReference type="PANTHER" id="PTHR35936">
    <property type="entry name" value="MEMBRANE-BOUND LYTIC MUREIN TRANSGLYCOSYLASE F"/>
    <property type="match status" value="1"/>
</dbReference>
<dbReference type="Gene3D" id="3.40.190.10">
    <property type="entry name" value="Periplasmic binding protein-like II"/>
    <property type="match status" value="2"/>
</dbReference>
<dbReference type="EMBL" id="JMPR01000004">
    <property type="protein sequence ID" value="KFD22466.1"/>
    <property type="molecule type" value="Genomic_DNA"/>
</dbReference>
<dbReference type="PANTHER" id="PTHR35936:SF19">
    <property type="entry name" value="AMINO-ACID-BINDING PROTEIN YXEM-RELATED"/>
    <property type="match status" value="1"/>
</dbReference>
<keyword evidence="2 3" id="KW-0732">Signal</keyword>
<evidence type="ECO:0000256" key="2">
    <source>
        <dbReference type="ARBA" id="ARBA00022729"/>
    </source>
</evidence>
<dbReference type="OrthoDB" id="6970383at2"/>
<gene>
    <name evidence="5" type="ORF">GTPT_0039</name>
</gene>
<evidence type="ECO:0000313" key="6">
    <source>
        <dbReference type="Proteomes" id="UP000028602"/>
    </source>
</evidence>
<evidence type="ECO:0000256" key="3">
    <source>
        <dbReference type="SAM" id="SignalP"/>
    </source>
</evidence>
<organism evidence="5 6">
    <name type="scientific">Tatumella ptyseos ATCC 33301</name>
    <dbReference type="NCBI Taxonomy" id="1005995"/>
    <lineage>
        <taxon>Bacteria</taxon>
        <taxon>Pseudomonadati</taxon>
        <taxon>Pseudomonadota</taxon>
        <taxon>Gammaproteobacteria</taxon>
        <taxon>Enterobacterales</taxon>
        <taxon>Erwiniaceae</taxon>
        <taxon>Tatumella</taxon>
    </lineage>
</organism>
<comment type="similarity">
    <text evidence="1">Belongs to the bacterial solute-binding protein 3 family.</text>
</comment>
<keyword evidence="6" id="KW-1185">Reference proteome</keyword>